<name>A0AC60P798_IXOPE</name>
<proteinExistence type="predicted"/>
<protein>
    <submittedName>
        <fullName evidence="1">Uncharacterized protein</fullName>
    </submittedName>
</protein>
<sequence>MIPHSSRDTNPTVTAVMDEDADMDIYEDLHDRDPNSAIEPKRDFSEIEDTPELDLVDTSVIPRLKTPQKKQCEQARPPAAESIRGGMSALLSAGGTTKATSQTNETAVAGPAKPQSALSKPIDATAWAALKKENAVLKHNISILYRTAKYLLQSKDKEISNLRQKLDNLIFRRNQGGTDRLNGFREPPPPLPLARPDPERASPRQPPQGHSKHPTAKQAPEKPKADLSEDLQRLYKYRKVKSSDRTEYSNVEPLDVPTREPKPLEKRVRPIKSTPKDIKGPRRPVLDIRRRPSRKTIDRVRPAHASKEAAANRRGHKRERSASAERRRYVAELPSPGEKRWDSPAGRKEDAQSPYNKRYRAARSRSHSRSRSPHHGGRKQPSNGSRSRSRSYTPPLDVRRQPSHGPRSYTPPHDVWRQPSHRSRSRSRSYTPPRDGRKQSSHGHGSRHRRRSRRELQGTASPDYGECIGAWPSKSPSTPPHHFSDESPPHTPYAGRQQSRYSRSPQHLAPPASGPVKRVGISQHSPAVHPDARSRLRKSRKLLSDSHVVRTADSQHTSAVQRDARRLLRKSHKISCLPQMLDGGSSFLARASKKASVKRSPRKVVRSSVTKTVSSVPKSNAVRKEGDAGSKMEPVAEAASKWIVCAKRQDFGSLPISYDDDLKCITGVVQASMRNKSYAVESDLDFKQRQKEEQKALKEAAAKAAGKGPLVSGGIKKSGKK</sequence>
<reference evidence="1 2" key="1">
    <citation type="journal article" date="2020" name="Cell">
        <title>Large-Scale Comparative Analyses of Tick Genomes Elucidate Their Genetic Diversity and Vector Capacities.</title>
        <authorList>
            <consortium name="Tick Genome and Microbiome Consortium (TIGMIC)"/>
            <person name="Jia N."/>
            <person name="Wang J."/>
            <person name="Shi W."/>
            <person name="Du L."/>
            <person name="Sun Y."/>
            <person name="Zhan W."/>
            <person name="Jiang J.F."/>
            <person name="Wang Q."/>
            <person name="Zhang B."/>
            <person name="Ji P."/>
            <person name="Bell-Sakyi L."/>
            <person name="Cui X.M."/>
            <person name="Yuan T.T."/>
            <person name="Jiang B.G."/>
            <person name="Yang W.F."/>
            <person name="Lam T.T."/>
            <person name="Chang Q.C."/>
            <person name="Ding S.J."/>
            <person name="Wang X.J."/>
            <person name="Zhu J.G."/>
            <person name="Ruan X.D."/>
            <person name="Zhao L."/>
            <person name="Wei J.T."/>
            <person name="Ye R.Z."/>
            <person name="Que T.C."/>
            <person name="Du C.H."/>
            <person name="Zhou Y.H."/>
            <person name="Cheng J.X."/>
            <person name="Dai P.F."/>
            <person name="Guo W.B."/>
            <person name="Han X.H."/>
            <person name="Huang E.J."/>
            <person name="Li L.F."/>
            <person name="Wei W."/>
            <person name="Gao Y.C."/>
            <person name="Liu J.Z."/>
            <person name="Shao H.Z."/>
            <person name="Wang X."/>
            <person name="Wang C.C."/>
            <person name="Yang T.C."/>
            <person name="Huo Q.B."/>
            <person name="Li W."/>
            <person name="Chen H.Y."/>
            <person name="Chen S.E."/>
            <person name="Zhou L.G."/>
            <person name="Ni X.B."/>
            <person name="Tian J.H."/>
            <person name="Sheng Y."/>
            <person name="Liu T."/>
            <person name="Pan Y.S."/>
            <person name="Xia L.Y."/>
            <person name="Li J."/>
            <person name="Zhao F."/>
            <person name="Cao W.C."/>
        </authorList>
    </citation>
    <scope>NUCLEOTIDE SEQUENCE [LARGE SCALE GENOMIC DNA]</scope>
    <source>
        <strain evidence="1">Iper-2018</strain>
    </source>
</reference>
<keyword evidence="2" id="KW-1185">Reference proteome</keyword>
<evidence type="ECO:0000313" key="1">
    <source>
        <dbReference type="EMBL" id="KAG0415244.1"/>
    </source>
</evidence>
<comment type="caution">
    <text evidence="1">The sequence shown here is derived from an EMBL/GenBank/DDBJ whole genome shotgun (WGS) entry which is preliminary data.</text>
</comment>
<gene>
    <name evidence="1" type="ORF">HPB47_007577</name>
</gene>
<organism evidence="1 2">
    <name type="scientific">Ixodes persulcatus</name>
    <name type="common">Taiga tick</name>
    <dbReference type="NCBI Taxonomy" id="34615"/>
    <lineage>
        <taxon>Eukaryota</taxon>
        <taxon>Metazoa</taxon>
        <taxon>Ecdysozoa</taxon>
        <taxon>Arthropoda</taxon>
        <taxon>Chelicerata</taxon>
        <taxon>Arachnida</taxon>
        <taxon>Acari</taxon>
        <taxon>Parasitiformes</taxon>
        <taxon>Ixodida</taxon>
        <taxon>Ixodoidea</taxon>
        <taxon>Ixodidae</taxon>
        <taxon>Ixodinae</taxon>
        <taxon>Ixodes</taxon>
    </lineage>
</organism>
<evidence type="ECO:0000313" key="2">
    <source>
        <dbReference type="Proteomes" id="UP000805193"/>
    </source>
</evidence>
<accession>A0AC60P798</accession>
<dbReference type="Proteomes" id="UP000805193">
    <property type="component" value="Unassembled WGS sequence"/>
</dbReference>
<dbReference type="EMBL" id="JABSTQ010011093">
    <property type="protein sequence ID" value="KAG0415244.1"/>
    <property type="molecule type" value="Genomic_DNA"/>
</dbReference>